<evidence type="ECO:0000256" key="1">
    <source>
        <dbReference type="ARBA" id="ARBA00022450"/>
    </source>
</evidence>
<dbReference type="InterPro" id="IPR042104">
    <property type="entry name" value="PKS_dehydratase_sf"/>
</dbReference>
<keyword evidence="3" id="KW-0808">Transferase</keyword>
<dbReference type="SUPFAM" id="SSF47336">
    <property type="entry name" value="ACP-like"/>
    <property type="match status" value="1"/>
</dbReference>
<feature type="domain" description="Carrier" evidence="5">
    <location>
        <begin position="1486"/>
        <end position="1561"/>
    </location>
</feature>
<dbReference type="Pfam" id="PF02801">
    <property type="entry name" value="Ketoacyl-synt_C"/>
    <property type="match status" value="1"/>
</dbReference>
<evidence type="ECO:0000256" key="3">
    <source>
        <dbReference type="ARBA" id="ARBA00022679"/>
    </source>
</evidence>
<dbReference type="InterPro" id="IPR049551">
    <property type="entry name" value="PKS_DH_C"/>
</dbReference>
<dbReference type="Gene3D" id="3.40.366.10">
    <property type="entry name" value="Malonyl-Coenzyme A Acyl Carrier Protein, domain 2"/>
    <property type="match status" value="2"/>
</dbReference>
<dbReference type="InterPro" id="IPR013968">
    <property type="entry name" value="PKS_KR"/>
</dbReference>
<proteinExistence type="predicted"/>
<comment type="caution">
    <text evidence="8">The sequence shown here is derived from an EMBL/GenBank/DDBJ whole genome shotgun (WGS) entry which is preliminary data.</text>
</comment>
<keyword evidence="2" id="KW-0597">Phosphoprotein</keyword>
<dbReference type="InterPro" id="IPR014031">
    <property type="entry name" value="Ketoacyl_synth_C"/>
</dbReference>
<dbReference type="InterPro" id="IPR009081">
    <property type="entry name" value="PP-bd_ACP"/>
</dbReference>
<dbReference type="EMBL" id="MSIF01000001">
    <property type="protein sequence ID" value="OLF14438.1"/>
    <property type="molecule type" value="Genomic_DNA"/>
</dbReference>
<dbReference type="PROSITE" id="PS52004">
    <property type="entry name" value="KS3_2"/>
    <property type="match status" value="1"/>
</dbReference>
<dbReference type="InterPro" id="IPR036736">
    <property type="entry name" value="ACP-like_sf"/>
</dbReference>
<evidence type="ECO:0000313" key="9">
    <source>
        <dbReference type="Proteomes" id="UP000185696"/>
    </source>
</evidence>
<dbReference type="InterPro" id="IPR049552">
    <property type="entry name" value="PKS_DH_N"/>
</dbReference>
<evidence type="ECO:0000259" key="5">
    <source>
        <dbReference type="PROSITE" id="PS50075"/>
    </source>
</evidence>
<dbReference type="GO" id="GO:0006633">
    <property type="term" value="P:fatty acid biosynthetic process"/>
    <property type="evidence" value="ECO:0007669"/>
    <property type="project" value="InterPro"/>
</dbReference>
<dbReference type="SMART" id="SM00822">
    <property type="entry name" value="PKS_KR"/>
    <property type="match status" value="1"/>
</dbReference>
<keyword evidence="1" id="KW-0596">Phosphopantetheine</keyword>
<dbReference type="InterPro" id="IPR001227">
    <property type="entry name" value="Ac_transferase_dom_sf"/>
</dbReference>
<dbReference type="Gene3D" id="3.10.129.110">
    <property type="entry name" value="Polyketide synthase dehydratase"/>
    <property type="match status" value="1"/>
</dbReference>
<protein>
    <recommendedName>
        <fullName evidence="10">Phosphopantetheine binding protein</fullName>
    </recommendedName>
</protein>
<dbReference type="GO" id="GO:0005737">
    <property type="term" value="C:cytoplasm"/>
    <property type="evidence" value="ECO:0007669"/>
    <property type="project" value="TreeGrafter"/>
</dbReference>
<dbReference type="SUPFAM" id="SSF53901">
    <property type="entry name" value="Thiolase-like"/>
    <property type="match status" value="1"/>
</dbReference>
<dbReference type="Pfam" id="PF08659">
    <property type="entry name" value="KR"/>
    <property type="match status" value="1"/>
</dbReference>
<dbReference type="PANTHER" id="PTHR43775">
    <property type="entry name" value="FATTY ACID SYNTHASE"/>
    <property type="match status" value="1"/>
</dbReference>
<dbReference type="GO" id="GO:0004312">
    <property type="term" value="F:fatty acid synthase activity"/>
    <property type="evidence" value="ECO:0007669"/>
    <property type="project" value="TreeGrafter"/>
</dbReference>
<dbReference type="PROSITE" id="PS50075">
    <property type="entry name" value="CARRIER"/>
    <property type="match status" value="1"/>
</dbReference>
<comment type="caution">
    <text evidence="4">Lacks conserved residue(s) required for the propagation of feature annotation.</text>
</comment>
<feature type="region of interest" description="C-terminal hotdog fold" evidence="4">
    <location>
        <begin position="1284"/>
        <end position="1421"/>
    </location>
</feature>
<dbReference type="InterPro" id="IPR020841">
    <property type="entry name" value="PKS_Beta-ketoAc_synthase_dom"/>
</dbReference>
<feature type="domain" description="PKS/mFAS DH" evidence="7">
    <location>
        <begin position="1150"/>
        <end position="1421"/>
    </location>
</feature>
<dbReference type="InterPro" id="IPR018201">
    <property type="entry name" value="Ketoacyl_synth_AS"/>
</dbReference>
<dbReference type="SMART" id="SM00823">
    <property type="entry name" value="PKS_PP"/>
    <property type="match status" value="1"/>
</dbReference>
<dbReference type="CDD" id="cd00833">
    <property type="entry name" value="PKS"/>
    <property type="match status" value="1"/>
</dbReference>
<dbReference type="InterPro" id="IPR006162">
    <property type="entry name" value="Ppantetheine_attach_site"/>
</dbReference>
<dbReference type="PROSITE" id="PS00012">
    <property type="entry name" value="PHOSPHOPANTETHEINE"/>
    <property type="match status" value="1"/>
</dbReference>
<dbReference type="GO" id="GO:0031177">
    <property type="term" value="F:phosphopantetheine binding"/>
    <property type="evidence" value="ECO:0007669"/>
    <property type="project" value="InterPro"/>
</dbReference>
<dbReference type="Pfam" id="PF16197">
    <property type="entry name" value="KAsynt_C_assoc"/>
    <property type="match status" value="1"/>
</dbReference>
<dbReference type="Proteomes" id="UP000185696">
    <property type="component" value="Unassembled WGS sequence"/>
</dbReference>
<dbReference type="InterPro" id="IPR016039">
    <property type="entry name" value="Thiolase-like"/>
</dbReference>
<dbReference type="Gene3D" id="3.40.50.720">
    <property type="entry name" value="NAD(P)-binding Rossmann-like Domain"/>
    <property type="match status" value="1"/>
</dbReference>
<reference evidence="8 9" key="1">
    <citation type="submission" date="2016-12" db="EMBL/GenBank/DDBJ databases">
        <title>The draft genome sequence of Actinophytocola xinjiangensis.</title>
        <authorList>
            <person name="Wang W."/>
            <person name="Yuan L."/>
        </authorList>
    </citation>
    <scope>NUCLEOTIDE SEQUENCE [LARGE SCALE GENOMIC DNA]</scope>
    <source>
        <strain evidence="8 9">CGMCC 4.4663</strain>
    </source>
</reference>
<dbReference type="InterPro" id="IPR020807">
    <property type="entry name" value="PKS_DH"/>
</dbReference>
<dbReference type="SUPFAM" id="SSF52151">
    <property type="entry name" value="FabD/lysophospholipase-like"/>
    <property type="match status" value="1"/>
</dbReference>
<dbReference type="Pfam" id="PF14765">
    <property type="entry name" value="PS-DH"/>
    <property type="match status" value="1"/>
</dbReference>
<gene>
    <name evidence="8" type="ORF">BLA60_04790</name>
</gene>
<evidence type="ECO:0000256" key="2">
    <source>
        <dbReference type="ARBA" id="ARBA00022553"/>
    </source>
</evidence>
<dbReference type="Gene3D" id="1.10.1200.10">
    <property type="entry name" value="ACP-like"/>
    <property type="match status" value="1"/>
</dbReference>
<dbReference type="InterPro" id="IPR050091">
    <property type="entry name" value="PKS_NRPS_Biosynth_Enz"/>
</dbReference>
<dbReference type="InterPro" id="IPR014030">
    <property type="entry name" value="Ketoacyl_synth_N"/>
</dbReference>
<feature type="domain" description="Ketosynthase family 3 (KS3)" evidence="6">
    <location>
        <begin position="1"/>
        <end position="424"/>
    </location>
</feature>
<evidence type="ECO:0008006" key="10">
    <source>
        <dbReference type="Google" id="ProtNLM"/>
    </source>
</evidence>
<dbReference type="PROSITE" id="PS52019">
    <property type="entry name" value="PKS_MFAS_DH"/>
    <property type="match status" value="1"/>
</dbReference>
<evidence type="ECO:0000259" key="6">
    <source>
        <dbReference type="PROSITE" id="PS52004"/>
    </source>
</evidence>
<evidence type="ECO:0000313" key="8">
    <source>
        <dbReference type="EMBL" id="OLF14438.1"/>
    </source>
</evidence>
<dbReference type="Pfam" id="PF00550">
    <property type="entry name" value="PP-binding"/>
    <property type="match status" value="1"/>
</dbReference>
<dbReference type="GO" id="GO:0005886">
    <property type="term" value="C:plasma membrane"/>
    <property type="evidence" value="ECO:0007669"/>
    <property type="project" value="TreeGrafter"/>
</dbReference>
<dbReference type="InterPro" id="IPR032821">
    <property type="entry name" value="PKS_assoc"/>
</dbReference>
<evidence type="ECO:0000256" key="4">
    <source>
        <dbReference type="PROSITE-ProRule" id="PRU01363"/>
    </source>
</evidence>
<dbReference type="PROSITE" id="PS00606">
    <property type="entry name" value="KS3_1"/>
    <property type="match status" value="1"/>
</dbReference>
<dbReference type="Pfam" id="PF00109">
    <property type="entry name" value="ketoacyl-synt"/>
    <property type="match status" value="1"/>
</dbReference>
<dbReference type="SMART" id="SM00825">
    <property type="entry name" value="PKS_KS"/>
    <property type="match status" value="1"/>
</dbReference>
<dbReference type="InterPro" id="IPR049900">
    <property type="entry name" value="PKS_mFAS_DH"/>
</dbReference>
<dbReference type="InterPro" id="IPR057326">
    <property type="entry name" value="KR_dom"/>
</dbReference>
<dbReference type="Gene3D" id="3.40.47.10">
    <property type="match status" value="1"/>
</dbReference>
<evidence type="ECO:0000259" key="7">
    <source>
        <dbReference type="PROSITE" id="PS52019"/>
    </source>
</evidence>
<dbReference type="InterPro" id="IPR020806">
    <property type="entry name" value="PKS_PP-bd"/>
</dbReference>
<keyword evidence="9" id="KW-1185">Reference proteome</keyword>
<feature type="region of interest" description="N-terminal hotdog fold" evidence="4">
    <location>
        <begin position="1150"/>
        <end position="1271"/>
    </location>
</feature>
<dbReference type="SUPFAM" id="SSF51735">
    <property type="entry name" value="NAD(P)-binding Rossmann-fold domains"/>
    <property type="match status" value="2"/>
</dbReference>
<dbReference type="InterPro" id="IPR016035">
    <property type="entry name" value="Acyl_Trfase/lysoPLipase"/>
</dbReference>
<sequence length="1563" mass="165813">MSARVPGAATPGEFWANLSDGRESISFPTEEELLAAGVRPGVLSDPQYVRAIPTIDELEHFDGDLFGMSRREMELCDPQIRLFLELSHAAIENAGHDPFHVDGAVGVFGATGPNDYLHHHLYKRPDLVTEAAGLTVMTSNNLDYLTTLTSYKLDLTGPSFTVLSACSSSLVALHLAGQSLRSGECDMAVVGAASVLFPFRHGYRWTPGSVWSRDGHCRALDANASGTIFGNGGAAIAVKRLTDAQTAGDNILALVPAIAINNDGGQKSSFSAPSVTGQAAVVMEAMSLAGFTPADMSYVEMHATGTLLGDPIEMASLTNAYRLLTETELEPASCAVGSVKSNIGHMVAAAGLVSLIKVVLSLRHDTLPPSINVTEPNPKLRIADTPFRIDDRARPWPRVAGRPRRAGVSSFGIGGTNAHLVVEEAPRRPPTRPDGRPRLVVWSARSETAELDQRARLGRAFTGVADDSFADAVATLQQGRTAHPVRASVTCADPAEVARALTSGADTLVVGHATDRALVFAFPGADEWDAGVARALYGTVGPFTVEVDELAELFERAEAPVLDRWLGGLGGGDAAATYLVQVALARTLRGWGLDPVSTVGTGTGRFAAATLTGALAVADAVTAITMGAPVPDGPTEDVADGASVVLLAPHCPTSQRLAATTPVCALPLEATDDAHRWLLTAVGRLWTHGHQVSWPALDPGYPVHRAALPGYPYQRQRAWIDLPSESPAVADTPRGEPTVPLYRTGWAERPRPAAAPGPATGTAVVLLPTDSRDDLVLDAVRAAGHVPVPVPWPHQDRRDPTEALDAALRDLGDREVSLLVHAVSLDEFGETTTGTVEDHLSRTFLSLFLLAQRAPQVLGRSPEIVVVTTGSSDVSGCERIDPAKATLHGLALTLRREPGQRARLVDVGPRTPVAELAAELTATDDQDIVALRGRRRWIRQESPLTVGADPAGTPLRERGRYLITGGLGGLGLALARGLTETGLRPRLVLLQRRAGTALDADTSARLREITELGATVDVVACDVADTDRLRATIGDGEFHGVFHLAGLAGGGLVRFRTPAEAMTVLRPKVHGTLALAEAFGQQPELDFAMLFSSQSGVRGVMGSGDYAAACAFQDAVALRGDFPARRVLSVDWPAWTEVGMAARASVDLRALATGRVSRTPTPAEPLTWSRRCCAEDDWFLDEHRLDGVPIAPGTGLLALVLRATRECGVVTGPVVVTDLTFRASLIAPAACEVRVDLRPAGEGWTAELWFRSDEDWTLSTTARVAPAGDEPGRTVDVAGLAGTEPLVRRPPVRSRAARLSFGPRWEVVEAMWSPAEHERYVHLRLPDVFADDLDEHPTHAALLDMATGMLCYGRPELFLPFTYRQVVVHDDLPAEFFSHIRIRQDGARSLTADIDLCTADGRPLMEIRGFTMLVAGGAEPATGEAPARPGAGEASGLDPRLGVRTALALLEGRTPAQVLVGEPRHTDGTGAEVAAAPPATTGNGRPAPGDTLAAVRGIWSDVFSVAEVADDTDFFDLGGDSLSAVEVLAIVQDQFGVDLDPSVIFDAPTVRDFASALDRERGR</sequence>
<dbReference type="Gene3D" id="3.30.70.3290">
    <property type="match status" value="2"/>
</dbReference>
<dbReference type="PANTHER" id="PTHR43775:SF37">
    <property type="entry name" value="SI:DKEY-61P9.11"/>
    <property type="match status" value="1"/>
</dbReference>
<organism evidence="8 9">
    <name type="scientific">Actinophytocola xinjiangensis</name>
    <dbReference type="NCBI Taxonomy" id="485602"/>
    <lineage>
        <taxon>Bacteria</taxon>
        <taxon>Bacillati</taxon>
        <taxon>Actinomycetota</taxon>
        <taxon>Actinomycetes</taxon>
        <taxon>Pseudonocardiales</taxon>
        <taxon>Pseudonocardiaceae</taxon>
    </lineage>
</organism>
<dbReference type="GO" id="GO:0004315">
    <property type="term" value="F:3-oxoacyl-[acyl-carrier-protein] synthase activity"/>
    <property type="evidence" value="ECO:0007669"/>
    <property type="project" value="InterPro"/>
</dbReference>
<dbReference type="SMART" id="SM00826">
    <property type="entry name" value="PKS_DH"/>
    <property type="match status" value="1"/>
</dbReference>
<dbReference type="InterPro" id="IPR036291">
    <property type="entry name" value="NAD(P)-bd_dom_sf"/>
</dbReference>
<dbReference type="GO" id="GO:0071770">
    <property type="term" value="P:DIM/DIP cell wall layer assembly"/>
    <property type="evidence" value="ECO:0007669"/>
    <property type="project" value="TreeGrafter"/>
</dbReference>
<dbReference type="OrthoDB" id="9778690at2"/>
<dbReference type="Pfam" id="PF21089">
    <property type="entry name" value="PKS_DH_N"/>
    <property type="match status" value="1"/>
</dbReference>
<accession>A0A7Z1B123</accession>
<name>A0A7Z1B123_9PSEU</name>
<dbReference type="SMART" id="SM01294">
    <property type="entry name" value="PKS_PP_betabranch"/>
    <property type="match status" value="1"/>
</dbReference>